<reference evidence="1" key="1">
    <citation type="submission" date="2020-07" db="EMBL/GenBank/DDBJ databases">
        <title>Huge and variable diversity of episymbiotic CPR bacteria and DPANN archaea in groundwater ecosystems.</title>
        <authorList>
            <person name="He C.Y."/>
            <person name="Keren R."/>
            <person name="Whittaker M."/>
            <person name="Farag I.F."/>
            <person name="Doudna J."/>
            <person name="Cate J.H.D."/>
            <person name="Banfield J.F."/>
        </authorList>
    </citation>
    <scope>NUCLEOTIDE SEQUENCE</scope>
    <source>
        <strain evidence="1">NC_groundwater_418_Ag_B-0.1um_45_10</strain>
    </source>
</reference>
<sequence>MERTLHFSLTERKISSFSFWDKFSGLNPVSPVVMENLLDPSDYTFSDAEPTPT</sequence>
<organism evidence="1 2">
    <name type="scientific">Candidatus Sungiibacteriota bacterium</name>
    <dbReference type="NCBI Taxonomy" id="2750080"/>
    <lineage>
        <taxon>Bacteria</taxon>
        <taxon>Candidatus Sungiibacteriota</taxon>
    </lineage>
</organism>
<evidence type="ECO:0000313" key="2">
    <source>
        <dbReference type="Proteomes" id="UP000709672"/>
    </source>
</evidence>
<name>A0A931YCY5_9BACT</name>
<accession>A0A931YCY5</accession>
<protein>
    <submittedName>
        <fullName evidence="1">Uncharacterized protein</fullName>
    </submittedName>
</protein>
<dbReference type="Proteomes" id="UP000709672">
    <property type="component" value="Unassembled WGS sequence"/>
</dbReference>
<comment type="caution">
    <text evidence="1">The sequence shown here is derived from an EMBL/GenBank/DDBJ whole genome shotgun (WGS) entry which is preliminary data.</text>
</comment>
<dbReference type="AlphaFoldDB" id="A0A931YCY5"/>
<proteinExistence type="predicted"/>
<gene>
    <name evidence="1" type="ORF">HYV66_00160</name>
</gene>
<dbReference type="EMBL" id="JACPHQ010000002">
    <property type="protein sequence ID" value="MBI2465638.1"/>
    <property type="molecule type" value="Genomic_DNA"/>
</dbReference>
<evidence type="ECO:0000313" key="1">
    <source>
        <dbReference type="EMBL" id="MBI2465638.1"/>
    </source>
</evidence>